<proteinExistence type="predicted"/>
<name>A0ACB7GLI6_MANES</name>
<evidence type="ECO:0000313" key="2">
    <source>
        <dbReference type="Proteomes" id="UP000091857"/>
    </source>
</evidence>
<dbReference type="EMBL" id="CM004399">
    <property type="protein sequence ID" value="KAG8641067.1"/>
    <property type="molecule type" value="Genomic_DNA"/>
</dbReference>
<reference evidence="2" key="1">
    <citation type="journal article" date="2016" name="Nat. Biotechnol.">
        <title>Sequencing wild and cultivated cassava and related species reveals extensive interspecific hybridization and genetic diversity.</title>
        <authorList>
            <person name="Bredeson J.V."/>
            <person name="Lyons J.B."/>
            <person name="Prochnik S.E."/>
            <person name="Wu G.A."/>
            <person name="Ha C.M."/>
            <person name="Edsinger-Gonzales E."/>
            <person name="Grimwood J."/>
            <person name="Schmutz J."/>
            <person name="Rabbi I.Y."/>
            <person name="Egesi C."/>
            <person name="Nauluvula P."/>
            <person name="Lebot V."/>
            <person name="Ndunguru J."/>
            <person name="Mkamilo G."/>
            <person name="Bart R.S."/>
            <person name="Setter T.L."/>
            <person name="Gleadow R.M."/>
            <person name="Kulakow P."/>
            <person name="Ferguson M.E."/>
            <person name="Rounsley S."/>
            <person name="Rokhsar D.S."/>
        </authorList>
    </citation>
    <scope>NUCLEOTIDE SEQUENCE [LARGE SCALE GENOMIC DNA]</scope>
    <source>
        <strain evidence="2">cv. AM560-2</strain>
    </source>
</reference>
<gene>
    <name evidence="1" type="ORF">MANES_13G102600v8</name>
</gene>
<sequence>MKNYSPCLYLGIFGCIWLPNIMQVSFCSRLTSQRRSILINNSSSPGVQLREADSKHVVIDNGIVEVTLSKPKGFVTGVKYKGINNVLDIQDSEDNRGYWDVVWYKPGRVDIFDRMEGTNYTVIMADENQVEVSFTRRWDVSIDSNIVPLNIDKRFIMRRGSSGFYAYAILERLEGWPDVNMDQIRIVFKLQTNKFNYMAISDKKQRIMPTLEDRARGQPLAYPEAVLLTHPSNPQLTGEVDDKYEYSMEHKESKLYGWISDDKSVGFWMIRPSDEFCNGGPIKQDLTSHAGPIVLSMFTSTHYGGKDINTQYRKEEQWKKVFGPVFIYLNSNRANGAYKTLWKDAKRQMSIEVESWPYDFPQSKDFPHSNNRATVEGQLIIHDEGVSKLASSAHVGLAAPGDAGSWQFESKGYQFWTRANKKGFFSIKNVRAGIYNLYAWVPGFIGNYMYKWRISIKQGSKIILGVLKYIPPRNGPTLWEIGIPNRSATEFFIPDPKPTLENKLFINKPHDKFRQYGLWDRYSNLFPSNDLIYHVGKGNYTQDWFFAHVPSKCNRYSALVLRHFLPSDDHLIPSGATWTRSQASWSCCPTELTDIRGQGPTCRFASNPACRDKS</sequence>
<organism evidence="1 2">
    <name type="scientific">Manihot esculenta</name>
    <name type="common">Cassava</name>
    <name type="synonym">Jatropha manihot</name>
    <dbReference type="NCBI Taxonomy" id="3983"/>
    <lineage>
        <taxon>Eukaryota</taxon>
        <taxon>Viridiplantae</taxon>
        <taxon>Streptophyta</taxon>
        <taxon>Embryophyta</taxon>
        <taxon>Tracheophyta</taxon>
        <taxon>Spermatophyta</taxon>
        <taxon>Magnoliopsida</taxon>
        <taxon>eudicotyledons</taxon>
        <taxon>Gunneridae</taxon>
        <taxon>Pentapetalae</taxon>
        <taxon>rosids</taxon>
        <taxon>fabids</taxon>
        <taxon>Malpighiales</taxon>
        <taxon>Euphorbiaceae</taxon>
        <taxon>Crotonoideae</taxon>
        <taxon>Manihoteae</taxon>
        <taxon>Manihot</taxon>
    </lineage>
</organism>
<comment type="caution">
    <text evidence="1">The sequence shown here is derived from an EMBL/GenBank/DDBJ whole genome shotgun (WGS) entry which is preliminary data.</text>
</comment>
<accession>A0ACB7GLI6</accession>
<dbReference type="Proteomes" id="UP000091857">
    <property type="component" value="Chromosome 13"/>
</dbReference>
<keyword evidence="2" id="KW-1185">Reference proteome</keyword>
<protein>
    <submittedName>
        <fullName evidence="1">Uncharacterized protein</fullName>
    </submittedName>
</protein>
<evidence type="ECO:0000313" key="1">
    <source>
        <dbReference type="EMBL" id="KAG8641067.1"/>
    </source>
</evidence>